<dbReference type="EMBL" id="LJUJ01000001">
    <property type="protein sequence ID" value="KPK64651.1"/>
    <property type="molecule type" value="Genomic_DNA"/>
</dbReference>
<feature type="binding site" evidence="9">
    <location>
        <position position="222"/>
    </location>
    <ligand>
        <name>Mg(2+)</name>
        <dbReference type="ChEBI" id="CHEBI:18420"/>
    </ligand>
</feature>
<evidence type="ECO:0000256" key="11">
    <source>
        <dbReference type="RuleBase" id="RU004253"/>
    </source>
</evidence>
<dbReference type="InterPro" id="IPR036206">
    <property type="entry name" value="ThiamineP_synth_sf"/>
</dbReference>
<gene>
    <name evidence="9" type="primary">thiE</name>
    <name evidence="14" type="ORF">AMJ83_00110</name>
</gene>
<dbReference type="Pfam" id="PF17792">
    <property type="entry name" value="ThiD2"/>
    <property type="match status" value="1"/>
</dbReference>
<evidence type="ECO:0000259" key="12">
    <source>
        <dbReference type="Pfam" id="PF02581"/>
    </source>
</evidence>
<dbReference type="CDD" id="cd00564">
    <property type="entry name" value="TMP_TenI"/>
    <property type="match status" value="1"/>
</dbReference>
<sequence>MRLLRVLDVNLNRLDESLKLIEDITRFHLENRILLSQIRSIRKDFLKFKRLLPMKKIISARQSSHDLGRKARFDSISKKNTDAVILSNLSRAKESARIIEEMLKNLDVRLSSKTKEIRFQIYDFEKNIVSHFQRKFDPSLYAIIDEKYLRFSEISKVVSSLVNNSTTMIQLRVNKLSDRNFLRYADRIKRALSKKNVKFIINNRLDIALACNADGVHVGQEDIPLAQTRRILGDTFIIGVSTHNLKEAKRAEALGADYLGVGSIYPTKTKPEARICGLSTLKSICRSVEIPVIGIGGINDKNYRAVLRAGASGIAVASFLFEGNLTQRIRLLTRN</sequence>
<evidence type="ECO:0000256" key="7">
    <source>
        <dbReference type="ARBA" id="ARBA00047851"/>
    </source>
</evidence>
<dbReference type="Pfam" id="PF02581">
    <property type="entry name" value="TMP-TENI"/>
    <property type="match status" value="1"/>
</dbReference>
<dbReference type="InterPro" id="IPR041397">
    <property type="entry name" value="ThiD2"/>
</dbReference>
<comment type="caution">
    <text evidence="9">Lacks conserved residue(s) required for the propagation of feature annotation.</text>
</comment>
<dbReference type="GO" id="GO:0000287">
    <property type="term" value="F:magnesium ion binding"/>
    <property type="evidence" value="ECO:0007669"/>
    <property type="project" value="UniProtKB-UniRule"/>
</dbReference>
<dbReference type="InterPro" id="IPR034291">
    <property type="entry name" value="TMP_synthase"/>
</dbReference>
<evidence type="ECO:0000313" key="14">
    <source>
        <dbReference type="EMBL" id="KPK64651.1"/>
    </source>
</evidence>
<dbReference type="EC" id="2.5.1.3" evidence="9"/>
<evidence type="ECO:0000313" key="15">
    <source>
        <dbReference type="Proteomes" id="UP000051373"/>
    </source>
</evidence>
<dbReference type="PATRIC" id="fig|1703779.3.peg.96"/>
<protein>
    <recommendedName>
        <fullName evidence="9">Thiamine-phosphate synthase</fullName>
        <shortName evidence="9">TP synthase</shortName>
        <shortName evidence="9">TPS</shortName>
        <ecNumber evidence="9">2.5.1.3</ecNumber>
    </recommendedName>
    <alternativeName>
        <fullName evidence="9">Thiamine-phosphate pyrophosphorylase</fullName>
        <shortName evidence="9">TMP pyrophosphorylase</shortName>
        <shortName evidence="9">TMP-PPase</shortName>
    </alternativeName>
</protein>
<proteinExistence type="inferred from homology"/>
<dbReference type="UniPathway" id="UPA00060">
    <property type="reaction ID" value="UER00141"/>
</dbReference>
<comment type="catalytic activity">
    <reaction evidence="6 9 10">
        <text>4-methyl-5-(2-phosphooxyethyl)-thiazole + 4-amino-2-methyl-5-(diphosphooxymethyl)pyrimidine + H(+) = thiamine phosphate + diphosphate</text>
        <dbReference type="Rhea" id="RHEA:22328"/>
        <dbReference type="ChEBI" id="CHEBI:15378"/>
        <dbReference type="ChEBI" id="CHEBI:33019"/>
        <dbReference type="ChEBI" id="CHEBI:37575"/>
        <dbReference type="ChEBI" id="CHEBI:57841"/>
        <dbReference type="ChEBI" id="CHEBI:58296"/>
        <dbReference type="EC" id="2.5.1.3"/>
    </reaction>
</comment>
<name>A0A0S8FXP5_UNCW3</name>
<dbReference type="InterPro" id="IPR013785">
    <property type="entry name" value="Aldolase_TIM"/>
</dbReference>
<feature type="binding site" evidence="9">
    <location>
        <position position="241"/>
    </location>
    <ligand>
        <name>4-amino-2-methyl-5-(diphosphooxymethyl)pyrimidine</name>
        <dbReference type="ChEBI" id="CHEBI:57841"/>
    </ligand>
</feature>
<keyword evidence="3 9" id="KW-0479">Metal-binding</keyword>
<dbReference type="Proteomes" id="UP000051373">
    <property type="component" value="Unassembled WGS sequence"/>
</dbReference>
<comment type="function">
    <text evidence="9">Condenses 4-methyl-5-(beta-hydroxyethyl)thiazole monophosphate (THZ-P) and 2-methyl-4-amino-5-hydroxymethyl pyrimidine pyrophosphate (HMP-PP) to form thiamine monophosphate (TMP).</text>
</comment>
<dbReference type="GO" id="GO:0009228">
    <property type="term" value="P:thiamine biosynthetic process"/>
    <property type="evidence" value="ECO:0007669"/>
    <property type="project" value="UniProtKB-KW"/>
</dbReference>
<feature type="binding site" evidence="9">
    <location>
        <begin position="267"/>
        <end position="269"/>
    </location>
    <ligand>
        <name>2-[(2R,5Z)-2-carboxy-4-methylthiazol-5(2H)-ylidene]ethyl phosphate</name>
        <dbReference type="ChEBI" id="CHEBI:62899"/>
    </ligand>
</feature>
<dbReference type="AlphaFoldDB" id="A0A0S8FXP5"/>
<dbReference type="GO" id="GO:0009229">
    <property type="term" value="P:thiamine diphosphate biosynthetic process"/>
    <property type="evidence" value="ECO:0007669"/>
    <property type="project" value="UniProtKB-UniRule"/>
</dbReference>
<keyword evidence="2 9" id="KW-0808">Transferase</keyword>
<evidence type="ECO:0000256" key="2">
    <source>
        <dbReference type="ARBA" id="ARBA00022679"/>
    </source>
</evidence>
<dbReference type="PANTHER" id="PTHR20857">
    <property type="entry name" value="THIAMINE-PHOSPHATE PYROPHOSPHORYLASE"/>
    <property type="match status" value="1"/>
</dbReference>
<dbReference type="FunFam" id="3.20.20.70:FF:000096">
    <property type="entry name" value="Thiamine-phosphate synthase"/>
    <property type="match status" value="1"/>
</dbReference>
<evidence type="ECO:0000256" key="3">
    <source>
        <dbReference type="ARBA" id="ARBA00022723"/>
    </source>
</evidence>
<dbReference type="Gene3D" id="3.20.20.70">
    <property type="entry name" value="Aldolase class I"/>
    <property type="match status" value="1"/>
</dbReference>
<evidence type="ECO:0000256" key="9">
    <source>
        <dbReference type="HAMAP-Rule" id="MF_00097"/>
    </source>
</evidence>
<comment type="catalytic activity">
    <reaction evidence="7 9 10">
        <text>2-(2-carboxy-4-methylthiazol-5-yl)ethyl phosphate + 4-amino-2-methyl-5-(diphosphooxymethyl)pyrimidine + 2 H(+) = thiamine phosphate + CO2 + diphosphate</text>
        <dbReference type="Rhea" id="RHEA:47848"/>
        <dbReference type="ChEBI" id="CHEBI:15378"/>
        <dbReference type="ChEBI" id="CHEBI:16526"/>
        <dbReference type="ChEBI" id="CHEBI:33019"/>
        <dbReference type="ChEBI" id="CHEBI:37575"/>
        <dbReference type="ChEBI" id="CHEBI:57841"/>
        <dbReference type="ChEBI" id="CHEBI:62890"/>
        <dbReference type="EC" id="2.5.1.3"/>
    </reaction>
</comment>
<evidence type="ECO:0000259" key="13">
    <source>
        <dbReference type="Pfam" id="PF17792"/>
    </source>
</evidence>
<reference evidence="14 15" key="1">
    <citation type="journal article" date="2015" name="Microbiome">
        <title>Genomic resolution of linkages in carbon, nitrogen, and sulfur cycling among widespread estuary sediment bacteria.</title>
        <authorList>
            <person name="Baker B.J."/>
            <person name="Lazar C.S."/>
            <person name="Teske A.P."/>
            <person name="Dick G.J."/>
        </authorList>
    </citation>
    <scope>NUCLEOTIDE SEQUENCE [LARGE SCALE GENOMIC DNA]</scope>
    <source>
        <strain evidence="14">SM23_42</strain>
    </source>
</reference>
<comment type="similarity">
    <text evidence="9 10">Belongs to the thiamine-phosphate synthase family.</text>
</comment>
<keyword evidence="5 9" id="KW-0784">Thiamine biosynthesis</keyword>
<dbReference type="InterPro" id="IPR022998">
    <property type="entry name" value="ThiamineP_synth_TenI"/>
</dbReference>
<evidence type="ECO:0000256" key="10">
    <source>
        <dbReference type="RuleBase" id="RU003826"/>
    </source>
</evidence>
<dbReference type="NCBIfam" id="TIGR00693">
    <property type="entry name" value="thiE"/>
    <property type="match status" value="1"/>
</dbReference>
<comment type="cofactor">
    <cofactor evidence="9">
        <name>Mg(2+)</name>
        <dbReference type="ChEBI" id="CHEBI:18420"/>
    </cofactor>
    <text evidence="9">Binds 1 Mg(2+) ion per subunit.</text>
</comment>
<feature type="domain" description="ThiD2" evidence="13">
    <location>
        <begin position="5"/>
        <end position="127"/>
    </location>
</feature>
<comment type="caution">
    <text evidence="14">The sequence shown here is derived from an EMBL/GenBank/DDBJ whole genome shotgun (WGS) entry which is preliminary data.</text>
</comment>
<comment type="catalytic activity">
    <reaction evidence="8 9 10">
        <text>2-[(2R,5Z)-2-carboxy-4-methylthiazol-5(2H)-ylidene]ethyl phosphate + 4-amino-2-methyl-5-(diphosphooxymethyl)pyrimidine + 2 H(+) = thiamine phosphate + CO2 + diphosphate</text>
        <dbReference type="Rhea" id="RHEA:47844"/>
        <dbReference type="ChEBI" id="CHEBI:15378"/>
        <dbReference type="ChEBI" id="CHEBI:16526"/>
        <dbReference type="ChEBI" id="CHEBI:33019"/>
        <dbReference type="ChEBI" id="CHEBI:37575"/>
        <dbReference type="ChEBI" id="CHEBI:57841"/>
        <dbReference type="ChEBI" id="CHEBI:62899"/>
        <dbReference type="EC" id="2.5.1.3"/>
    </reaction>
</comment>
<keyword evidence="4 9" id="KW-0460">Magnesium</keyword>
<evidence type="ECO:0000256" key="6">
    <source>
        <dbReference type="ARBA" id="ARBA00047334"/>
    </source>
</evidence>
<evidence type="ECO:0000256" key="4">
    <source>
        <dbReference type="ARBA" id="ARBA00022842"/>
    </source>
</evidence>
<feature type="binding site" evidence="9">
    <location>
        <position position="270"/>
    </location>
    <ligand>
        <name>4-amino-2-methyl-5-(diphosphooxymethyl)pyrimidine</name>
        <dbReference type="ChEBI" id="CHEBI:57841"/>
    </ligand>
</feature>
<feature type="domain" description="Thiamine phosphate synthase/TenI" evidence="12">
    <location>
        <begin position="140"/>
        <end position="318"/>
    </location>
</feature>
<organism evidence="14 15">
    <name type="scientific">candidate division WOR_3 bacterium SM23_42</name>
    <dbReference type="NCBI Taxonomy" id="1703779"/>
    <lineage>
        <taxon>Bacteria</taxon>
        <taxon>Bacteria division WOR-3</taxon>
    </lineage>
</organism>
<dbReference type="GO" id="GO:0004789">
    <property type="term" value="F:thiamine-phosphate diphosphorylase activity"/>
    <property type="evidence" value="ECO:0007669"/>
    <property type="project" value="UniProtKB-UniRule"/>
</dbReference>
<evidence type="ECO:0000256" key="8">
    <source>
        <dbReference type="ARBA" id="ARBA00047883"/>
    </source>
</evidence>
<accession>A0A0S8FXP5</accession>
<evidence type="ECO:0000256" key="5">
    <source>
        <dbReference type="ARBA" id="ARBA00022977"/>
    </source>
</evidence>
<feature type="binding site" evidence="9">
    <location>
        <position position="297"/>
    </location>
    <ligand>
        <name>2-[(2R,5Z)-2-carboxy-4-methylthiazol-5(2H)-ylidene]ethyl phosphate</name>
        <dbReference type="ChEBI" id="CHEBI:62899"/>
    </ligand>
</feature>
<dbReference type="HAMAP" id="MF_00097">
    <property type="entry name" value="TMP_synthase"/>
    <property type="match status" value="1"/>
</dbReference>
<dbReference type="GO" id="GO:0005737">
    <property type="term" value="C:cytoplasm"/>
    <property type="evidence" value="ECO:0007669"/>
    <property type="project" value="TreeGrafter"/>
</dbReference>
<dbReference type="PANTHER" id="PTHR20857:SF23">
    <property type="entry name" value="THIAMINE BIOSYNTHETIC BIFUNCTIONAL ENZYME"/>
    <property type="match status" value="1"/>
</dbReference>
<feature type="binding site" evidence="9">
    <location>
        <position position="202"/>
    </location>
    <ligand>
        <name>4-amino-2-methyl-5-(diphosphooxymethyl)pyrimidine</name>
        <dbReference type="ChEBI" id="CHEBI:57841"/>
    </ligand>
</feature>
<dbReference type="STRING" id="1703779.AMJ83_00110"/>
<dbReference type="SUPFAM" id="SSF51391">
    <property type="entry name" value="Thiamin phosphate synthase"/>
    <property type="match status" value="1"/>
</dbReference>
<evidence type="ECO:0000256" key="1">
    <source>
        <dbReference type="ARBA" id="ARBA00005165"/>
    </source>
</evidence>
<comment type="pathway">
    <text evidence="1 9 11">Cofactor biosynthesis; thiamine diphosphate biosynthesis; thiamine phosphate from 4-amino-2-methyl-5-diphosphomethylpyrimidine and 4-methyl-5-(2-phosphoethyl)-thiazole: step 1/1.</text>
</comment>